<dbReference type="AlphaFoldDB" id="A0A1Q3B5C2"/>
<reference evidence="2" key="1">
    <citation type="submission" date="2016-04" db="EMBL/GenBank/DDBJ databases">
        <title>Cephalotus genome sequencing.</title>
        <authorList>
            <person name="Fukushima K."/>
            <person name="Hasebe M."/>
            <person name="Fang X."/>
        </authorList>
    </citation>
    <scope>NUCLEOTIDE SEQUENCE [LARGE SCALE GENOMIC DNA]</scope>
    <source>
        <strain evidence="2">cv. St1</strain>
    </source>
</reference>
<evidence type="ECO:0000313" key="1">
    <source>
        <dbReference type="EMBL" id="GAV63207.1"/>
    </source>
</evidence>
<gene>
    <name evidence="1" type="ORF">CFOL_v3_06727</name>
</gene>
<dbReference type="InParanoid" id="A0A1Q3B5C2"/>
<keyword evidence="2" id="KW-1185">Reference proteome</keyword>
<dbReference type="EMBL" id="BDDD01000298">
    <property type="protein sequence ID" value="GAV63207.1"/>
    <property type="molecule type" value="Genomic_DNA"/>
</dbReference>
<sequence>MILHFSEQTICFIQLSFFTHSIYHYIIREDGRMQPFGREARKHFSCIFNSPRVAHTINYYIIAYNIWNQSIVFHCLKQLQCLIQIPMITQAIQHSYVSHNA</sequence>
<name>A0A1Q3B5C2_CEPFO</name>
<accession>A0A1Q3B5C2</accession>
<organism evidence="1 2">
    <name type="scientific">Cephalotus follicularis</name>
    <name type="common">Albany pitcher plant</name>
    <dbReference type="NCBI Taxonomy" id="3775"/>
    <lineage>
        <taxon>Eukaryota</taxon>
        <taxon>Viridiplantae</taxon>
        <taxon>Streptophyta</taxon>
        <taxon>Embryophyta</taxon>
        <taxon>Tracheophyta</taxon>
        <taxon>Spermatophyta</taxon>
        <taxon>Magnoliopsida</taxon>
        <taxon>eudicotyledons</taxon>
        <taxon>Gunneridae</taxon>
        <taxon>Pentapetalae</taxon>
        <taxon>rosids</taxon>
        <taxon>fabids</taxon>
        <taxon>Oxalidales</taxon>
        <taxon>Cephalotaceae</taxon>
        <taxon>Cephalotus</taxon>
    </lineage>
</organism>
<comment type="caution">
    <text evidence="1">The sequence shown here is derived from an EMBL/GenBank/DDBJ whole genome shotgun (WGS) entry which is preliminary data.</text>
</comment>
<dbReference type="Proteomes" id="UP000187406">
    <property type="component" value="Unassembled WGS sequence"/>
</dbReference>
<evidence type="ECO:0000313" key="2">
    <source>
        <dbReference type="Proteomes" id="UP000187406"/>
    </source>
</evidence>
<proteinExistence type="predicted"/>
<protein>
    <submittedName>
        <fullName evidence="1">Uncharacterized protein</fullName>
    </submittedName>
</protein>